<evidence type="ECO:0000256" key="5">
    <source>
        <dbReference type="ARBA" id="ARBA00022840"/>
    </source>
</evidence>
<evidence type="ECO:0000259" key="7">
    <source>
        <dbReference type="Pfam" id="PF01171"/>
    </source>
</evidence>
<reference evidence="8 9" key="1">
    <citation type="journal article" date="2024" name="Plant J.">
        <title>Genome sequences and population genomics reveal climatic adaptation and genomic divergence between two closely related sweetgum species.</title>
        <authorList>
            <person name="Xu W.Q."/>
            <person name="Ren C.Q."/>
            <person name="Zhang X.Y."/>
            <person name="Comes H.P."/>
            <person name="Liu X.H."/>
            <person name="Li Y.G."/>
            <person name="Kettle C.J."/>
            <person name="Jalonen R."/>
            <person name="Gaisberger H."/>
            <person name="Ma Y.Z."/>
            <person name="Qiu Y.X."/>
        </authorList>
    </citation>
    <scope>NUCLEOTIDE SEQUENCE [LARGE SCALE GENOMIC DNA]</scope>
    <source>
        <strain evidence="8">Hangzhou</strain>
    </source>
</reference>
<evidence type="ECO:0000256" key="6">
    <source>
        <dbReference type="ARBA" id="ARBA00048539"/>
    </source>
</evidence>
<protein>
    <recommendedName>
        <fullName evidence="1">tRNA(Ile)-lysidine synthetase</fullName>
        <ecNumber evidence="1">6.3.4.19</ecNumber>
    </recommendedName>
</protein>
<dbReference type="InterPro" id="IPR011063">
    <property type="entry name" value="TilS/TtcA_N"/>
</dbReference>
<dbReference type="InterPro" id="IPR014729">
    <property type="entry name" value="Rossmann-like_a/b/a_fold"/>
</dbReference>
<keyword evidence="4" id="KW-0547">Nucleotide-binding</keyword>
<feature type="domain" description="tRNA(Ile)-lysidine/2-thiocytidine synthase N-terminal" evidence="7">
    <location>
        <begin position="85"/>
        <end position="290"/>
    </location>
</feature>
<dbReference type="Gene3D" id="3.40.50.620">
    <property type="entry name" value="HUPs"/>
    <property type="match status" value="1"/>
</dbReference>
<dbReference type="PANTHER" id="PTHR43033">
    <property type="entry name" value="TRNA(ILE)-LYSIDINE SYNTHASE-RELATED"/>
    <property type="match status" value="1"/>
</dbReference>
<dbReference type="GO" id="GO:0005524">
    <property type="term" value="F:ATP binding"/>
    <property type="evidence" value="ECO:0007669"/>
    <property type="project" value="UniProtKB-KW"/>
</dbReference>
<dbReference type="GO" id="GO:0008033">
    <property type="term" value="P:tRNA processing"/>
    <property type="evidence" value="ECO:0007669"/>
    <property type="project" value="UniProtKB-KW"/>
</dbReference>
<evidence type="ECO:0000256" key="3">
    <source>
        <dbReference type="ARBA" id="ARBA00022694"/>
    </source>
</evidence>
<dbReference type="EMBL" id="JBBPBK010000015">
    <property type="protein sequence ID" value="KAK9269171.1"/>
    <property type="molecule type" value="Genomic_DNA"/>
</dbReference>
<evidence type="ECO:0000313" key="9">
    <source>
        <dbReference type="Proteomes" id="UP001415857"/>
    </source>
</evidence>
<dbReference type="InterPro" id="IPR012094">
    <property type="entry name" value="tRNA_Ile_lys_synt"/>
</dbReference>
<sequence>MARGLIICSQSKTTSTLLLTSISRLSPSICTHPSVSSHLRSSHSIHPTRFFCNCSCRQDPIDISKYKETFARRMAMAGLKPHHRIALGVSGGPDSMALCVLAAGWKIDGLNSAGQSSGLIDGLLAIIVDHGLRAESKDEATIVCHRVSEMGIRCEISQCDWLDGRPKQGHLQEAARDMRYQILQKVCIQHGIGVLLVAHHADDQAELFIIRLSRNSGVLGLAGMAFTSQFFSKNTHDYGEASHSHGILLVRPLLEFSKENMYEICQGCNQEWVEDPTNQSPLFARNRIRMSLRNLTSCVFKSELQGVISACRKTRSYVDRICCDLINQAVAIMPQGYAVIDLEALDPLKVEEICLSKFVSLVLKFISQRHRPVRGSASKLLLDYIRTFPSKTSLTAAGCYLCPAPGSKGTKVLVCCSVNSPPPSKTELFFTHSYGGQKQCITTELKQIIADGKSYSDHLVPDAADVHFLDVTSESLLNEAQKLSILSESTHRNIILLQSEETKHFRSQIEVTSDCELNHEVESVSTSLSEPFQPGKICYFMKRFLVTWKLNKEIAGDTLSIEETNCDWDLGGESRHDYCRFCVINHDMVAEVRHMIDADWMYLAKLSKCQKSEILQEQRVLVAQRTEQLTERTNFCSDYVRLSAQRALLSLKSIPVAARRSLPVLVNRQGLLLSIPSICFKHCPCLMVSAVFKPRVPLGGGHSSFI</sequence>
<comment type="catalytic activity">
    <reaction evidence="6">
        <text>cytidine(34) in tRNA(Ile2) + L-lysine + ATP = lysidine(34) in tRNA(Ile2) + AMP + diphosphate + H(+)</text>
        <dbReference type="Rhea" id="RHEA:43744"/>
        <dbReference type="Rhea" id="RHEA-COMP:10625"/>
        <dbReference type="Rhea" id="RHEA-COMP:10670"/>
        <dbReference type="ChEBI" id="CHEBI:15378"/>
        <dbReference type="ChEBI" id="CHEBI:30616"/>
        <dbReference type="ChEBI" id="CHEBI:32551"/>
        <dbReference type="ChEBI" id="CHEBI:33019"/>
        <dbReference type="ChEBI" id="CHEBI:82748"/>
        <dbReference type="ChEBI" id="CHEBI:83665"/>
        <dbReference type="ChEBI" id="CHEBI:456215"/>
        <dbReference type="EC" id="6.3.4.19"/>
    </reaction>
</comment>
<dbReference type="PANTHER" id="PTHR43033:SF5">
    <property type="entry name" value="TRNA(ILE)-LYSIDINE SYNTHETASE"/>
    <property type="match status" value="1"/>
</dbReference>
<dbReference type="GO" id="GO:0032267">
    <property type="term" value="F:tRNA(Ile)-lysidine synthase activity"/>
    <property type="evidence" value="ECO:0007669"/>
    <property type="project" value="UniProtKB-EC"/>
</dbReference>
<keyword evidence="2" id="KW-0436">Ligase</keyword>
<dbReference type="EC" id="6.3.4.19" evidence="1"/>
<dbReference type="SUPFAM" id="SSF52402">
    <property type="entry name" value="Adenine nucleotide alpha hydrolases-like"/>
    <property type="match status" value="1"/>
</dbReference>
<dbReference type="Pfam" id="PF01171">
    <property type="entry name" value="ATP_bind_3"/>
    <property type="match status" value="1"/>
</dbReference>
<evidence type="ECO:0000256" key="4">
    <source>
        <dbReference type="ARBA" id="ARBA00022741"/>
    </source>
</evidence>
<dbReference type="NCBIfam" id="TIGR02432">
    <property type="entry name" value="lysidine_TilS_N"/>
    <property type="match status" value="1"/>
</dbReference>
<dbReference type="HAMAP" id="MF_01161">
    <property type="entry name" value="tRNA_Ile_lys_synt"/>
    <property type="match status" value="1"/>
</dbReference>
<evidence type="ECO:0000256" key="1">
    <source>
        <dbReference type="ARBA" id="ARBA00013267"/>
    </source>
</evidence>
<proteinExistence type="inferred from homology"/>
<name>A0AAP0NBE7_LIQFO</name>
<accession>A0AAP0NBE7</accession>
<keyword evidence="3" id="KW-0819">tRNA processing</keyword>
<keyword evidence="5" id="KW-0067">ATP-binding</keyword>
<organism evidence="8 9">
    <name type="scientific">Liquidambar formosana</name>
    <name type="common">Formosan gum</name>
    <dbReference type="NCBI Taxonomy" id="63359"/>
    <lineage>
        <taxon>Eukaryota</taxon>
        <taxon>Viridiplantae</taxon>
        <taxon>Streptophyta</taxon>
        <taxon>Embryophyta</taxon>
        <taxon>Tracheophyta</taxon>
        <taxon>Spermatophyta</taxon>
        <taxon>Magnoliopsida</taxon>
        <taxon>eudicotyledons</taxon>
        <taxon>Gunneridae</taxon>
        <taxon>Pentapetalae</taxon>
        <taxon>Saxifragales</taxon>
        <taxon>Altingiaceae</taxon>
        <taxon>Liquidambar</taxon>
    </lineage>
</organism>
<keyword evidence="9" id="KW-1185">Reference proteome</keyword>
<evidence type="ECO:0000313" key="8">
    <source>
        <dbReference type="EMBL" id="KAK9269171.1"/>
    </source>
</evidence>
<dbReference type="InterPro" id="IPR012795">
    <property type="entry name" value="tRNA_Ile_lys_synt_N"/>
</dbReference>
<dbReference type="AlphaFoldDB" id="A0AAP0NBE7"/>
<comment type="caution">
    <text evidence="8">The sequence shown here is derived from an EMBL/GenBank/DDBJ whole genome shotgun (WGS) entry which is preliminary data.</text>
</comment>
<dbReference type="CDD" id="cd01992">
    <property type="entry name" value="TilS_N"/>
    <property type="match status" value="1"/>
</dbReference>
<dbReference type="Proteomes" id="UP001415857">
    <property type="component" value="Unassembled WGS sequence"/>
</dbReference>
<gene>
    <name evidence="8" type="ORF">L1049_000940</name>
</gene>
<evidence type="ECO:0000256" key="2">
    <source>
        <dbReference type="ARBA" id="ARBA00022598"/>
    </source>
</evidence>